<feature type="transmembrane region" description="Helical" evidence="7">
    <location>
        <begin position="431"/>
        <end position="452"/>
    </location>
</feature>
<dbReference type="PROSITE" id="PS50156">
    <property type="entry name" value="SSD"/>
    <property type="match status" value="1"/>
</dbReference>
<feature type="transmembrane region" description="Helical" evidence="7">
    <location>
        <begin position="608"/>
        <end position="632"/>
    </location>
</feature>
<dbReference type="GO" id="GO:0007224">
    <property type="term" value="P:smoothened signaling pathway"/>
    <property type="evidence" value="ECO:0007669"/>
    <property type="project" value="TreeGrafter"/>
</dbReference>
<evidence type="ECO:0000256" key="3">
    <source>
        <dbReference type="ARBA" id="ARBA00022989"/>
    </source>
</evidence>
<dbReference type="Gene3D" id="1.20.1640.10">
    <property type="entry name" value="Multidrug efflux transporter AcrB transmembrane domain"/>
    <property type="match status" value="2"/>
</dbReference>
<feature type="transmembrane region" description="Helical" evidence="7">
    <location>
        <begin position="459"/>
        <end position="483"/>
    </location>
</feature>
<evidence type="ECO:0000256" key="4">
    <source>
        <dbReference type="ARBA" id="ARBA00023136"/>
    </source>
</evidence>
<feature type="transmembrane region" description="Helical" evidence="7">
    <location>
        <begin position="29"/>
        <end position="50"/>
    </location>
</feature>
<dbReference type="InterPro" id="IPR052081">
    <property type="entry name" value="Dispatched_Hh_regulator"/>
</dbReference>
<dbReference type="AlphaFoldDB" id="A0AA85JVI2"/>
<dbReference type="Proteomes" id="UP000050795">
    <property type="component" value="Unassembled WGS sequence"/>
</dbReference>
<dbReference type="InterPro" id="IPR053958">
    <property type="entry name" value="HMGCR/SNAP/NPC1-like_SSD"/>
</dbReference>
<evidence type="ECO:0000313" key="9">
    <source>
        <dbReference type="Proteomes" id="UP000050795"/>
    </source>
</evidence>
<proteinExistence type="inferred from homology"/>
<keyword evidence="3 7" id="KW-1133">Transmembrane helix</keyword>
<keyword evidence="5" id="KW-0325">Glycoprotein</keyword>
<evidence type="ECO:0000259" key="8">
    <source>
        <dbReference type="PROSITE" id="PS50156"/>
    </source>
</evidence>
<dbReference type="SUPFAM" id="SSF82866">
    <property type="entry name" value="Multidrug efflux transporter AcrB transmembrane domain"/>
    <property type="match status" value="2"/>
</dbReference>
<comment type="subcellular location">
    <subcellularLocation>
        <location evidence="1">Membrane</location>
        <topology evidence="1">Multi-pass membrane protein</topology>
    </subcellularLocation>
</comment>
<dbReference type="PANTHER" id="PTHR45951">
    <property type="entry name" value="PROTEIN DISPATCHED-RELATED"/>
    <property type="match status" value="1"/>
</dbReference>
<organism evidence="9 10">
    <name type="scientific">Trichobilharzia regenti</name>
    <name type="common">Nasal bird schistosome</name>
    <dbReference type="NCBI Taxonomy" id="157069"/>
    <lineage>
        <taxon>Eukaryota</taxon>
        <taxon>Metazoa</taxon>
        <taxon>Spiralia</taxon>
        <taxon>Lophotrochozoa</taxon>
        <taxon>Platyhelminthes</taxon>
        <taxon>Trematoda</taxon>
        <taxon>Digenea</taxon>
        <taxon>Strigeidida</taxon>
        <taxon>Schistosomatoidea</taxon>
        <taxon>Schistosomatidae</taxon>
        <taxon>Trichobilharzia</taxon>
    </lineage>
</organism>
<keyword evidence="2 7" id="KW-0812">Transmembrane</keyword>
<evidence type="ECO:0000256" key="2">
    <source>
        <dbReference type="ARBA" id="ARBA00022692"/>
    </source>
</evidence>
<keyword evidence="9" id="KW-1185">Reference proteome</keyword>
<feature type="domain" description="SSD" evidence="8">
    <location>
        <begin position="578"/>
        <end position="630"/>
    </location>
</feature>
<feature type="transmembrane region" description="Helical" evidence="7">
    <location>
        <begin position="1037"/>
        <end position="1057"/>
    </location>
</feature>
<protein>
    <recommendedName>
        <fullName evidence="8">SSD domain-containing protein</fullName>
    </recommendedName>
</protein>
<dbReference type="InterPro" id="IPR000731">
    <property type="entry name" value="SSD"/>
</dbReference>
<evidence type="ECO:0000256" key="5">
    <source>
        <dbReference type="ARBA" id="ARBA00023180"/>
    </source>
</evidence>
<keyword evidence="4 7" id="KW-0472">Membrane</keyword>
<evidence type="ECO:0000256" key="1">
    <source>
        <dbReference type="ARBA" id="ARBA00004141"/>
    </source>
</evidence>
<dbReference type="GO" id="GO:0016020">
    <property type="term" value="C:membrane"/>
    <property type="evidence" value="ECO:0007669"/>
    <property type="project" value="UniProtKB-SubCell"/>
</dbReference>
<dbReference type="WBParaSite" id="TREG1_55380.1">
    <property type="protein sequence ID" value="TREG1_55380.1"/>
    <property type="gene ID" value="TREG1_55380"/>
</dbReference>
<comment type="similarity">
    <text evidence="6">Belongs to the dispatched family.</text>
</comment>
<dbReference type="PANTHER" id="PTHR45951:SF3">
    <property type="entry name" value="PROTEIN DISPATCHED"/>
    <property type="match status" value="1"/>
</dbReference>
<feature type="transmembrane region" description="Helical" evidence="7">
    <location>
        <begin position="1078"/>
        <end position="1106"/>
    </location>
</feature>
<name>A0AA85JVI2_TRIRE</name>
<evidence type="ECO:0000313" key="10">
    <source>
        <dbReference type="WBParaSite" id="TREG1_55380.1"/>
    </source>
</evidence>
<dbReference type="GO" id="GO:0022857">
    <property type="term" value="F:transmembrane transporter activity"/>
    <property type="evidence" value="ECO:0007669"/>
    <property type="project" value="TreeGrafter"/>
</dbReference>
<feature type="transmembrane region" description="Helical" evidence="7">
    <location>
        <begin position="573"/>
        <end position="596"/>
    </location>
</feature>
<feature type="transmembrane region" description="Helical" evidence="7">
    <location>
        <begin position="1006"/>
        <end position="1031"/>
    </location>
</feature>
<accession>A0AA85JVI2</accession>
<evidence type="ECO:0000256" key="6">
    <source>
        <dbReference type="ARBA" id="ARBA00038046"/>
    </source>
</evidence>
<sequence length="1151" mass="131962">MGCFREHCKDRSLPVNLFWFARQLVRWKYVVAVLSLIFILSTSVICIIFFQMPDFNNPFVDFVTIGTSWSARTQQYLLLLAETSNNPDNFVHNELIWLEEEKKKSNITGMSHYENYIYYDYVDRPRRVADIEYFEEQFCLKDKSTASDNSLWNLYAKYSRIVFSINYNTLLKLPNQSSSSQFQLNDSKKNVTFLNDTSLWYTILSDLCELQWRLTDLSTYKQLCYTKTTYHNNDKDNKYLSTIYEDNCCSVWSLSSMIASVFGKRSCKQLTFTDAQRAAELITACYPTFLSGQLRRSCWDNYDTDPALLCPMVQPSQCLHSPLLPIILATLLPNDDNSSNRNVKTPDKTLMVLPIHATDSHLFFDEIENEHQSGRLTTGLQISFHIHSMYINEYDEIVNRLLFHDTSWLLISVISLVLLLTIWTGTLFIPLITVMAIIWSLLIAYSIYALVLQIPHFSIINLMAIVLVTGLSADDLLVFYQVWKQKRSMVEKMISSSHSDDKRYNLISSHENHQLTLYNQDEANLSTSVNTNHIISTDMCRFDNGIHLASSDHAENVTQNTEHLLAECLHFTLLHAIPSMTLTTISTLSGLLVNLFSSIVAIQRFTIFASLVITCNYIFVCVVVTPMVVILAESQCCLSLLHDCIPLYISKVYQGVLRKCHKLAFLFNKLIVESHFLSPVIIITSLSFTSYQLLWLRRFDIPHDYDSTFLRPNHPLEVFTRHDVSQFWTEYHLHQYQNLLKINFVWGPQRSATDNRTVLNYNHDNVHNGAKLLLDSTQNFTSIDSRLWFSNFCNELKRMPYLFQSLPRNFRQYSLNSFQLHHLNPLVSLPVWCPFSRHINSLDNYIFSRDCKSIIPRSACCMNHRKPLLLYNSSVPAFINCLYEYTSHEGEQYQQRHLSGFRFMPKRGVDFSEPVGFTVSALTNISLISASHTHIQQAIENITIWFNNLLANAPQSLQHGFIAIPELEKFEIITNITQYVYQSIIIAVCIASLLIFVISRKIILSLLSLICLTSCLMLCLTILSCLDNWALGMIEGLVISLAAGLAIDPCIHLAYAICKNNPRNTQKACKQSICSRSVLLSVLTSLGSAITGSAWTSAITGIPMIFSSLLCYHQIGAFLTTLMFCSWLFCYIALSGILAFIDWIVTCYQSV</sequence>
<feature type="transmembrane region" description="Helical" evidence="7">
    <location>
        <begin position="979"/>
        <end position="999"/>
    </location>
</feature>
<feature type="transmembrane region" description="Helical" evidence="7">
    <location>
        <begin position="1118"/>
        <end position="1145"/>
    </location>
</feature>
<dbReference type="Pfam" id="PF12349">
    <property type="entry name" value="Sterol-sensing"/>
    <property type="match status" value="1"/>
</dbReference>
<reference evidence="10" key="2">
    <citation type="submission" date="2023-11" db="UniProtKB">
        <authorList>
            <consortium name="WormBaseParasite"/>
        </authorList>
    </citation>
    <scope>IDENTIFICATION</scope>
</reference>
<evidence type="ECO:0000256" key="7">
    <source>
        <dbReference type="SAM" id="Phobius"/>
    </source>
</evidence>
<reference evidence="9" key="1">
    <citation type="submission" date="2022-06" db="EMBL/GenBank/DDBJ databases">
        <authorList>
            <person name="Berger JAMES D."/>
            <person name="Berger JAMES D."/>
        </authorList>
    </citation>
    <scope>NUCLEOTIDE SEQUENCE [LARGE SCALE GENOMIC DNA]</scope>
</reference>